<evidence type="ECO:0000313" key="2">
    <source>
        <dbReference type="EMBL" id="KAF2258944.1"/>
    </source>
</evidence>
<gene>
    <name evidence="2" type="ORF">CC78DRAFT_572198</name>
</gene>
<keyword evidence="3" id="KW-1185">Reference proteome</keyword>
<name>A0A9P4N1P8_9PLEO</name>
<evidence type="ECO:0000313" key="3">
    <source>
        <dbReference type="Proteomes" id="UP000800093"/>
    </source>
</evidence>
<organism evidence="2 3">
    <name type="scientific">Lojkania enalia</name>
    <dbReference type="NCBI Taxonomy" id="147567"/>
    <lineage>
        <taxon>Eukaryota</taxon>
        <taxon>Fungi</taxon>
        <taxon>Dikarya</taxon>
        <taxon>Ascomycota</taxon>
        <taxon>Pezizomycotina</taxon>
        <taxon>Dothideomycetes</taxon>
        <taxon>Pleosporomycetidae</taxon>
        <taxon>Pleosporales</taxon>
        <taxon>Pleosporales incertae sedis</taxon>
        <taxon>Lojkania</taxon>
    </lineage>
</organism>
<reference evidence="3" key="1">
    <citation type="journal article" date="2020" name="Stud. Mycol.">
        <title>101 Dothideomycetes genomes: A test case for predicting lifestyles and emergence of pathogens.</title>
        <authorList>
            <person name="Haridas S."/>
            <person name="Albert R."/>
            <person name="Binder M."/>
            <person name="Bloem J."/>
            <person name="LaButti K."/>
            <person name="Salamov A."/>
            <person name="Andreopoulos B."/>
            <person name="Baker S."/>
            <person name="Barry K."/>
            <person name="Bills G."/>
            <person name="Bluhm B."/>
            <person name="Cannon C."/>
            <person name="Castanera R."/>
            <person name="Culley D."/>
            <person name="Daum C."/>
            <person name="Ezra D."/>
            <person name="Gonzalez J."/>
            <person name="Henrissat B."/>
            <person name="Kuo A."/>
            <person name="Liang C."/>
            <person name="Lipzen A."/>
            <person name="Lutzoni F."/>
            <person name="Magnuson J."/>
            <person name="Mondo S."/>
            <person name="Nolan M."/>
            <person name="Ohm R."/>
            <person name="Pangilinan J."/>
            <person name="Park H.-J."/>
            <person name="Ramirez L."/>
            <person name="Alfaro M."/>
            <person name="Sun H."/>
            <person name="Tritt A."/>
            <person name="Yoshinaga Y."/>
            <person name="Zwiers L.-H."/>
            <person name="Turgeon B."/>
            <person name="Goodwin S."/>
            <person name="Spatafora J."/>
            <person name="Crous P."/>
            <person name="Grigoriev I."/>
        </authorList>
    </citation>
    <scope>NUCLEOTIDE SEQUENCE [LARGE SCALE GENOMIC DNA]</scope>
    <source>
        <strain evidence="3">CBS 304.66</strain>
    </source>
</reference>
<sequence>MARLTLTQSSPHNIHETAPEAVSASSSVRHAARVPMTCAIAPTPSIPSLLFNPPIHQPAAPPNLLLQNPAQQGIIAQASAIRTAPHLQVIHGSFLVYLDIEGLGMLKLKNGTWGSGMKEAACAIANAIDIQRIGLFRSLDLRDAMRLSAAMVLGRRSTG</sequence>
<comment type="caution">
    <text evidence="2">The sequence shown here is derived from an EMBL/GenBank/DDBJ whole genome shotgun (WGS) entry which is preliminary data.</text>
</comment>
<feature type="compositionally biased region" description="Polar residues" evidence="1">
    <location>
        <begin position="1"/>
        <end position="12"/>
    </location>
</feature>
<feature type="region of interest" description="Disordered" evidence="1">
    <location>
        <begin position="1"/>
        <end position="26"/>
    </location>
</feature>
<protein>
    <submittedName>
        <fullName evidence="2">Uncharacterized protein</fullName>
    </submittedName>
</protein>
<accession>A0A9P4N1P8</accession>
<evidence type="ECO:0000256" key="1">
    <source>
        <dbReference type="SAM" id="MobiDB-lite"/>
    </source>
</evidence>
<dbReference type="AlphaFoldDB" id="A0A9P4N1P8"/>
<dbReference type="EMBL" id="ML986727">
    <property type="protein sequence ID" value="KAF2258944.1"/>
    <property type="molecule type" value="Genomic_DNA"/>
</dbReference>
<proteinExistence type="predicted"/>
<dbReference type="Proteomes" id="UP000800093">
    <property type="component" value="Unassembled WGS sequence"/>
</dbReference>